<feature type="transmembrane region" description="Helical" evidence="2">
    <location>
        <begin position="30"/>
        <end position="54"/>
    </location>
</feature>
<feature type="transmembrane region" description="Helical" evidence="2">
    <location>
        <begin position="427"/>
        <end position="449"/>
    </location>
</feature>
<keyword evidence="1" id="KW-0012">Acyltransferase</keyword>
<feature type="transmembrane region" description="Helical" evidence="2">
    <location>
        <begin position="114"/>
        <end position="132"/>
    </location>
</feature>
<dbReference type="PANTHER" id="PTHR13285:SF18">
    <property type="entry name" value="PROTEIN-CYSTEINE N-PALMITOYLTRANSFERASE RASP"/>
    <property type="match status" value="1"/>
</dbReference>
<keyword evidence="2" id="KW-1133">Transmembrane helix</keyword>
<evidence type="ECO:0000256" key="1">
    <source>
        <dbReference type="PIRNR" id="PIRNR016636"/>
    </source>
</evidence>
<dbReference type="RefSeq" id="WP_072299075.1">
    <property type="nucleotide sequence ID" value="NZ_FPIP01000001.1"/>
</dbReference>
<dbReference type="InterPro" id="IPR051085">
    <property type="entry name" value="MB_O-acyltransferase"/>
</dbReference>
<feature type="transmembrane region" description="Helical" evidence="2">
    <location>
        <begin position="311"/>
        <end position="333"/>
    </location>
</feature>
<keyword evidence="1 3" id="KW-0808">Transferase</keyword>
<accession>A0A1K1LQS3</accession>
<dbReference type="Proteomes" id="UP000183461">
    <property type="component" value="Unassembled WGS sequence"/>
</dbReference>
<feature type="transmembrane region" description="Helical" evidence="2">
    <location>
        <begin position="74"/>
        <end position="93"/>
    </location>
</feature>
<dbReference type="PANTHER" id="PTHR13285">
    <property type="entry name" value="ACYLTRANSFERASE"/>
    <property type="match status" value="1"/>
</dbReference>
<organism evidence="3 4">
    <name type="scientific">Ruminococcus flavefaciens</name>
    <dbReference type="NCBI Taxonomy" id="1265"/>
    <lineage>
        <taxon>Bacteria</taxon>
        <taxon>Bacillati</taxon>
        <taxon>Bacillota</taxon>
        <taxon>Clostridia</taxon>
        <taxon>Eubacteriales</taxon>
        <taxon>Oscillospiraceae</taxon>
        <taxon>Ruminococcus</taxon>
    </lineage>
</organism>
<name>A0A1K1LQS3_RUMFL</name>
<keyword evidence="1" id="KW-1003">Cell membrane</keyword>
<comment type="similarity">
    <text evidence="1">Belongs to the membrane-bound acyltransferase family.</text>
</comment>
<protein>
    <submittedName>
        <fullName evidence="3">Alginate O-acetyltransferase complex protein AlgI</fullName>
    </submittedName>
</protein>
<evidence type="ECO:0000313" key="4">
    <source>
        <dbReference type="Proteomes" id="UP000183461"/>
    </source>
</evidence>
<gene>
    <name evidence="3" type="ORF">SAMN02910280_0675</name>
</gene>
<dbReference type="AlphaFoldDB" id="A0A1K1LQS3"/>
<feature type="transmembrane region" description="Helical" evidence="2">
    <location>
        <begin position="215"/>
        <end position="235"/>
    </location>
</feature>
<dbReference type="EMBL" id="FPIP01000001">
    <property type="protein sequence ID" value="SFW13216.1"/>
    <property type="molecule type" value="Genomic_DNA"/>
</dbReference>
<sequence length="459" mass="51823">MVYSSLLFIYGFLPVSVLLFYITPKKLRELTLLFLSIVFCGMISLYFLIFILAFTALNYGFSHLISRLRKNEKAAAVPLTVGIIIDLAALIVFRTEYFDWLYRLIKAPEGFFPVGISFFSLAAVGTLIDIYKGRIKAEKNIVRFSLYFMFFPRLIMGPLLRYGVFRRILDNRRETPANIGIGMTLFVKGLAKKVIVADDLYMLYTAVQSQNVKELSAVTAWLGITGFVLCLYFNLSGFADMGTGIAYCFGYRMPQSFNYPLVSTKIKYFAARWQSQVIQWLRRYVTKPLYGVCGQRWIKELIFIFGWTLFGIWYTFSVNGALWGLLIGTAVIIERRIAKRKIMNITGIIYTAFVIIICSVFLAGSNPSYSGRYLLAMLSGNGVIADSQAFYLLKSYIVMLLAAIYAASDLFRNLMTRSGKKKVKAVINAVSTLVVLAALIICTALLSYSGSSEMLIMKL</sequence>
<feature type="transmembrane region" description="Helical" evidence="2">
    <location>
        <begin position="144"/>
        <end position="164"/>
    </location>
</feature>
<proteinExistence type="inferred from homology"/>
<evidence type="ECO:0000313" key="3">
    <source>
        <dbReference type="EMBL" id="SFW13216.1"/>
    </source>
</evidence>
<dbReference type="InterPro" id="IPR024194">
    <property type="entry name" value="Ac/AlaTfrase_AlgI/DltB"/>
</dbReference>
<evidence type="ECO:0000256" key="2">
    <source>
        <dbReference type="SAM" id="Phobius"/>
    </source>
</evidence>
<dbReference type="PIRSF" id="PIRSF016636">
    <property type="entry name" value="AlgI_DltB"/>
    <property type="match status" value="1"/>
</dbReference>
<dbReference type="GO" id="GO:0016746">
    <property type="term" value="F:acyltransferase activity"/>
    <property type="evidence" value="ECO:0007669"/>
    <property type="project" value="UniProtKB-KW"/>
</dbReference>
<dbReference type="GO" id="GO:0005886">
    <property type="term" value="C:plasma membrane"/>
    <property type="evidence" value="ECO:0007669"/>
    <property type="project" value="UniProtKB-UniRule"/>
</dbReference>
<keyword evidence="2" id="KW-0812">Transmembrane</keyword>
<keyword evidence="1 2" id="KW-0472">Membrane</keyword>
<feature type="transmembrane region" description="Helical" evidence="2">
    <location>
        <begin position="6"/>
        <end position="23"/>
    </location>
</feature>
<feature type="transmembrane region" description="Helical" evidence="2">
    <location>
        <begin position="345"/>
        <end position="369"/>
    </location>
</feature>
<feature type="transmembrane region" description="Helical" evidence="2">
    <location>
        <begin position="389"/>
        <end position="407"/>
    </location>
</feature>
<reference evidence="3 4" key="1">
    <citation type="submission" date="2016-11" db="EMBL/GenBank/DDBJ databases">
        <authorList>
            <person name="Jaros S."/>
            <person name="Januszkiewicz K."/>
            <person name="Wedrychowicz H."/>
        </authorList>
    </citation>
    <scope>NUCLEOTIDE SEQUENCE [LARGE SCALE GENOMIC DNA]</scope>
    <source>
        <strain evidence="3 4">YL228</strain>
    </source>
</reference>